<organism evidence="5 6">
    <name type="scientific">Halopseudomonas pachastrellae</name>
    <dbReference type="NCBI Taxonomy" id="254161"/>
    <lineage>
        <taxon>Bacteria</taxon>
        <taxon>Pseudomonadati</taxon>
        <taxon>Pseudomonadota</taxon>
        <taxon>Gammaproteobacteria</taxon>
        <taxon>Pseudomonadales</taxon>
        <taxon>Pseudomonadaceae</taxon>
        <taxon>Halopseudomonas</taxon>
    </lineage>
</organism>
<reference evidence="5 6" key="1">
    <citation type="submission" date="2017-01" db="EMBL/GenBank/DDBJ databases">
        <title>Draft genome sequence of Pseudomonas pachastrellae type strain CCUG 46540T from a deep sea.</title>
        <authorList>
            <person name="Gomila M."/>
            <person name="Mulet M."/>
            <person name="Lalucat J."/>
            <person name="Garcia-Valdes E."/>
        </authorList>
    </citation>
    <scope>NUCLEOTIDE SEQUENCE [LARGE SCALE GENOMIC DNA]</scope>
    <source>
        <strain evidence="5 6">CCUG 46540</strain>
    </source>
</reference>
<proteinExistence type="inferred from homology"/>
<dbReference type="InterPro" id="IPR007809">
    <property type="entry name" value="FlgN-like"/>
</dbReference>
<dbReference type="Gene3D" id="1.20.58.300">
    <property type="entry name" value="FlgN-like"/>
    <property type="match status" value="1"/>
</dbReference>
<dbReference type="Pfam" id="PF05130">
    <property type="entry name" value="FlgN"/>
    <property type="match status" value="1"/>
</dbReference>
<feature type="compositionally biased region" description="Polar residues" evidence="4">
    <location>
        <begin position="138"/>
        <end position="152"/>
    </location>
</feature>
<sequence>MHPLHPHFQQAEQDCQSYLALLDQERDALTGQDIGNLEQILDAKRPYAEQLIRHDQQIKSYCQQNQLQLGELADHIKAQQDPALSAAYQAFITALSACQQANDRNARLVRHSQHATRSLLDLLRNQGEPSAGVYDQLGNASRSGQTRDLTKA</sequence>
<keyword evidence="3" id="KW-1005">Bacterial flagellum biogenesis</keyword>
<evidence type="ECO:0000256" key="3">
    <source>
        <dbReference type="ARBA" id="ARBA00022795"/>
    </source>
</evidence>
<comment type="similarity">
    <text evidence="2">Belongs to the FlgN family.</text>
</comment>
<protein>
    <recommendedName>
        <fullName evidence="7">Flagellar protein FlgN</fullName>
    </recommendedName>
</protein>
<dbReference type="OrthoDB" id="6898175at2"/>
<evidence type="ECO:0000256" key="2">
    <source>
        <dbReference type="ARBA" id="ARBA00007703"/>
    </source>
</evidence>
<dbReference type="Proteomes" id="UP000242847">
    <property type="component" value="Unassembled WGS sequence"/>
</dbReference>
<name>A0A1S8DFL1_9GAMM</name>
<comment type="caution">
    <text evidence="5">The sequence shown here is derived from an EMBL/GenBank/DDBJ whole genome shotgun (WGS) entry which is preliminary data.</text>
</comment>
<dbReference type="STRING" id="254161.SAMN05216256_11724"/>
<evidence type="ECO:0000313" key="6">
    <source>
        <dbReference type="Proteomes" id="UP000242847"/>
    </source>
</evidence>
<dbReference type="RefSeq" id="WP_083726577.1">
    <property type="nucleotide sequence ID" value="NZ_FOUD01000017.1"/>
</dbReference>
<dbReference type="SUPFAM" id="SSF140566">
    <property type="entry name" value="FlgN-like"/>
    <property type="match status" value="1"/>
</dbReference>
<evidence type="ECO:0000256" key="1">
    <source>
        <dbReference type="ARBA" id="ARBA00002397"/>
    </source>
</evidence>
<evidence type="ECO:0000256" key="4">
    <source>
        <dbReference type="SAM" id="MobiDB-lite"/>
    </source>
</evidence>
<feature type="region of interest" description="Disordered" evidence="4">
    <location>
        <begin position="131"/>
        <end position="152"/>
    </location>
</feature>
<accession>A0A1S8DFL1</accession>
<evidence type="ECO:0008006" key="7">
    <source>
        <dbReference type="Google" id="ProtNLM"/>
    </source>
</evidence>
<dbReference type="EMBL" id="MUBC01000015">
    <property type="protein sequence ID" value="ONM44235.1"/>
    <property type="molecule type" value="Genomic_DNA"/>
</dbReference>
<comment type="function">
    <text evidence="1">Required for the efficient initiation of filament assembly.</text>
</comment>
<dbReference type="InterPro" id="IPR036679">
    <property type="entry name" value="FlgN-like_sf"/>
</dbReference>
<gene>
    <name evidence="5" type="ORF">BXT89_08270</name>
</gene>
<evidence type="ECO:0000313" key="5">
    <source>
        <dbReference type="EMBL" id="ONM44235.1"/>
    </source>
</evidence>
<keyword evidence="6" id="KW-1185">Reference proteome</keyword>
<dbReference type="GO" id="GO:0044780">
    <property type="term" value="P:bacterial-type flagellum assembly"/>
    <property type="evidence" value="ECO:0007669"/>
    <property type="project" value="InterPro"/>
</dbReference>
<dbReference type="AlphaFoldDB" id="A0A1S8DFL1"/>